<dbReference type="Proteomes" id="UP000010797">
    <property type="component" value="Chromosome"/>
</dbReference>
<dbReference type="RefSeq" id="WP_015261250.1">
    <property type="nucleotide sequence ID" value="NC_019903.1"/>
</dbReference>
<evidence type="ECO:0000313" key="3">
    <source>
        <dbReference type="Proteomes" id="UP000010797"/>
    </source>
</evidence>
<dbReference type="InterPro" id="IPR017896">
    <property type="entry name" value="4Fe4S_Fe-S-bd"/>
</dbReference>
<protein>
    <recommendedName>
        <fullName evidence="1">4Fe-4S ferredoxin-type domain-containing protein</fullName>
    </recommendedName>
</protein>
<dbReference type="OrthoDB" id="9807879at2"/>
<dbReference type="AlphaFoldDB" id="L0F5M1"/>
<dbReference type="EMBL" id="CP003344">
    <property type="protein sequence ID" value="AGA68248.1"/>
    <property type="molecule type" value="Genomic_DNA"/>
</dbReference>
<proteinExistence type="predicted"/>
<reference evidence="3" key="1">
    <citation type="submission" date="2012-02" db="EMBL/GenBank/DDBJ databases">
        <title>Complete sequence of Desulfitobacterium dichloroeliminans LMG P-21439.</title>
        <authorList>
            <person name="Lucas S."/>
            <person name="Han J."/>
            <person name="Lapidus A."/>
            <person name="Cheng J.-F."/>
            <person name="Goodwin L."/>
            <person name="Pitluck S."/>
            <person name="Peters L."/>
            <person name="Ovchinnikova G."/>
            <person name="Teshima H."/>
            <person name="Detter J.C."/>
            <person name="Han C."/>
            <person name="Tapia R."/>
            <person name="Land M."/>
            <person name="Hauser L."/>
            <person name="Kyrpides N."/>
            <person name="Ivanova N."/>
            <person name="Pagani I."/>
            <person name="Kruse T."/>
            <person name="de Vos W.M."/>
            <person name="Boon N."/>
            <person name="Smidt H."/>
            <person name="Woyke T."/>
        </authorList>
    </citation>
    <scope>NUCLEOTIDE SEQUENCE [LARGE SCALE GENOMIC DNA]</scope>
    <source>
        <strain evidence="3">LMG P-21439 / DCA1</strain>
    </source>
</reference>
<organism evidence="2 3">
    <name type="scientific">Desulfitobacterium dichloroeliminans (strain LMG P-21439 / DCA1)</name>
    <dbReference type="NCBI Taxonomy" id="871963"/>
    <lineage>
        <taxon>Bacteria</taxon>
        <taxon>Bacillati</taxon>
        <taxon>Bacillota</taxon>
        <taxon>Clostridia</taxon>
        <taxon>Eubacteriales</taxon>
        <taxon>Desulfitobacteriaceae</taxon>
        <taxon>Desulfitobacterium</taxon>
    </lineage>
</organism>
<evidence type="ECO:0000259" key="1">
    <source>
        <dbReference type="PROSITE" id="PS51379"/>
    </source>
</evidence>
<evidence type="ECO:0000313" key="2">
    <source>
        <dbReference type="EMBL" id="AGA68248.1"/>
    </source>
</evidence>
<dbReference type="HOGENOM" id="CLU_2257239_0_0_9"/>
<dbReference type="SUPFAM" id="SSF54862">
    <property type="entry name" value="4Fe-4S ferredoxins"/>
    <property type="match status" value="1"/>
</dbReference>
<name>L0F5M1_DESDL</name>
<keyword evidence="3" id="KW-1185">Reference proteome</keyword>
<sequence length="94" mass="10848">MIANYGFNDGSGEYYLTIDTAKCKTCQVRGCIDGCHAKVFEMEIDDWDDEVAVVKRDTCNRLKSICTECKPLRNYSDLLPCEKVCDLRAIRHFW</sequence>
<gene>
    <name evidence="2" type="ordered locus">Desdi_0721</name>
</gene>
<dbReference type="PROSITE" id="PS51379">
    <property type="entry name" value="4FE4S_FER_2"/>
    <property type="match status" value="1"/>
</dbReference>
<dbReference type="KEGG" id="ddl:Desdi_0721"/>
<accession>L0F5M1</accession>
<dbReference type="eggNOG" id="COG1142">
    <property type="taxonomic scope" value="Bacteria"/>
</dbReference>
<feature type="domain" description="4Fe-4S ferredoxin-type" evidence="1">
    <location>
        <begin position="14"/>
        <end position="45"/>
    </location>
</feature>
<dbReference type="STRING" id="871963.Desdi_0721"/>